<evidence type="ECO:0000256" key="1">
    <source>
        <dbReference type="ARBA" id="ARBA00023125"/>
    </source>
</evidence>
<dbReference type="EMBL" id="JAPMIV010000048">
    <property type="protein sequence ID" value="MDV6376149.1"/>
    <property type="molecule type" value="Genomic_DNA"/>
</dbReference>
<dbReference type="Pfam" id="PF13102">
    <property type="entry name" value="Phage_int_SAM_5"/>
    <property type="match status" value="1"/>
</dbReference>
<dbReference type="PANTHER" id="PTHR30349:SF81">
    <property type="entry name" value="TYROSINE RECOMBINASE XERC"/>
    <property type="match status" value="1"/>
</dbReference>
<dbReference type="PROSITE" id="PS51898">
    <property type="entry name" value="TYR_RECOMBINASE"/>
    <property type="match status" value="1"/>
</dbReference>
<dbReference type="Proteomes" id="UP001276150">
    <property type="component" value="Unassembled WGS sequence"/>
</dbReference>
<keyword evidence="2" id="KW-0233">DNA recombination</keyword>
<evidence type="ECO:0000256" key="2">
    <source>
        <dbReference type="ARBA" id="ARBA00023172"/>
    </source>
</evidence>
<evidence type="ECO:0000256" key="3">
    <source>
        <dbReference type="PROSITE-ProRule" id="PRU01248"/>
    </source>
</evidence>
<organism evidence="6 7">
    <name type="scientific">Deinococcus arenicola</name>
    <dbReference type="NCBI Taxonomy" id="2994950"/>
    <lineage>
        <taxon>Bacteria</taxon>
        <taxon>Thermotogati</taxon>
        <taxon>Deinococcota</taxon>
        <taxon>Deinococci</taxon>
        <taxon>Deinococcales</taxon>
        <taxon>Deinococcaceae</taxon>
        <taxon>Deinococcus</taxon>
    </lineage>
</organism>
<dbReference type="Gene3D" id="1.10.150.130">
    <property type="match status" value="1"/>
</dbReference>
<dbReference type="Pfam" id="PF00589">
    <property type="entry name" value="Phage_integrase"/>
    <property type="match status" value="1"/>
</dbReference>
<proteinExistence type="predicted"/>
<dbReference type="InterPro" id="IPR013762">
    <property type="entry name" value="Integrase-like_cat_sf"/>
</dbReference>
<sequence>MLLTQLHTIHARHLAALRRSAHTITFYAHAVNQLTQYMTLRGETPDADNVTRATILGYQEWLREERKLKPGGEHAALRGLRATFRWALEEELITRDPTVRMRMPSLPHEQPPAIQPGEVELCLRQAKKSRHPLRDTAILYVLYDTGLRRGELISLRLEDVDLLSGAITVRAANAKTNRTRRVPLGIKSSRAINQYERRERHPAVPHIQELFLTHAGTPMTKDALNFILQSTGERAGLPRSHTAPHAWRRGFAVGLLRNGADLFALQTILGHTTLDMTRKYVRYLPDDIQRIHLRASPADRL</sequence>
<dbReference type="PANTHER" id="PTHR30349">
    <property type="entry name" value="PHAGE INTEGRASE-RELATED"/>
    <property type="match status" value="1"/>
</dbReference>
<protein>
    <submittedName>
        <fullName evidence="6">Tyrosine-type recombinase/integrase</fullName>
    </submittedName>
</protein>
<gene>
    <name evidence="6" type="ORF">ORD21_16250</name>
</gene>
<dbReference type="InterPro" id="IPR010998">
    <property type="entry name" value="Integrase_recombinase_N"/>
</dbReference>
<reference evidence="6 7" key="1">
    <citation type="submission" date="2022-11" db="EMBL/GenBank/DDBJ databases">
        <title>Deinococcus ZS9-10, Low Temperature and Draught-tolerating, UV-resistant Bacteria from Continental Antarctica.</title>
        <authorList>
            <person name="Cheng L."/>
        </authorList>
    </citation>
    <scope>NUCLEOTIDE SEQUENCE [LARGE SCALE GENOMIC DNA]</scope>
    <source>
        <strain evidence="6 7">ZS9-10</strain>
    </source>
</reference>
<keyword evidence="7" id="KW-1185">Reference proteome</keyword>
<comment type="caution">
    <text evidence="6">The sequence shown here is derived from an EMBL/GenBank/DDBJ whole genome shotgun (WGS) entry which is preliminary data.</text>
</comment>
<dbReference type="PROSITE" id="PS51900">
    <property type="entry name" value="CB"/>
    <property type="match status" value="1"/>
</dbReference>
<dbReference type="InterPro" id="IPR002104">
    <property type="entry name" value="Integrase_catalytic"/>
</dbReference>
<dbReference type="InterPro" id="IPR011010">
    <property type="entry name" value="DNA_brk_join_enz"/>
</dbReference>
<evidence type="ECO:0000259" key="5">
    <source>
        <dbReference type="PROSITE" id="PS51900"/>
    </source>
</evidence>
<evidence type="ECO:0000313" key="7">
    <source>
        <dbReference type="Proteomes" id="UP001276150"/>
    </source>
</evidence>
<evidence type="ECO:0000313" key="6">
    <source>
        <dbReference type="EMBL" id="MDV6376149.1"/>
    </source>
</evidence>
<keyword evidence="1 3" id="KW-0238">DNA-binding</keyword>
<dbReference type="InterPro" id="IPR050090">
    <property type="entry name" value="Tyrosine_recombinase_XerCD"/>
</dbReference>
<dbReference type="RefSeq" id="WP_317641501.1">
    <property type="nucleotide sequence ID" value="NZ_JAPMIV010000048.1"/>
</dbReference>
<feature type="domain" description="Core-binding (CB)" evidence="5">
    <location>
        <begin position="4"/>
        <end position="88"/>
    </location>
</feature>
<dbReference type="InterPro" id="IPR044068">
    <property type="entry name" value="CB"/>
</dbReference>
<evidence type="ECO:0000259" key="4">
    <source>
        <dbReference type="PROSITE" id="PS51898"/>
    </source>
</evidence>
<dbReference type="InterPro" id="IPR025269">
    <property type="entry name" value="SAM-like_dom"/>
</dbReference>
<dbReference type="Gene3D" id="1.10.443.10">
    <property type="entry name" value="Intergrase catalytic core"/>
    <property type="match status" value="1"/>
</dbReference>
<name>A0ABU4DUN1_9DEIO</name>
<feature type="domain" description="Tyr recombinase" evidence="4">
    <location>
        <begin position="109"/>
        <end position="293"/>
    </location>
</feature>
<accession>A0ABU4DUN1</accession>
<dbReference type="SUPFAM" id="SSF56349">
    <property type="entry name" value="DNA breaking-rejoining enzymes"/>
    <property type="match status" value="1"/>
</dbReference>